<feature type="transmembrane region" description="Helical" evidence="2">
    <location>
        <begin position="983"/>
        <end position="1007"/>
    </location>
</feature>
<evidence type="ECO:0000313" key="4">
    <source>
        <dbReference type="Proteomes" id="UP000666369"/>
    </source>
</evidence>
<keyword evidence="2" id="KW-1133">Transmembrane helix</keyword>
<gene>
    <name evidence="3" type="ORF">GW587_29505</name>
</gene>
<dbReference type="Gene3D" id="3.30.70.1320">
    <property type="entry name" value="Multidrug efflux transporter AcrB pore domain like"/>
    <property type="match status" value="1"/>
</dbReference>
<reference evidence="4" key="2">
    <citation type="submission" date="2023-07" db="EMBL/GenBank/DDBJ databases">
        <title>Duganella aceri sp. nov., isolated from tree sap.</title>
        <authorList>
            <person name="Kim I.S."/>
        </authorList>
    </citation>
    <scope>NUCLEOTIDE SEQUENCE [LARGE SCALE GENOMIC DNA]</scope>
    <source>
        <strain evidence="4">SAP-35</strain>
    </source>
</reference>
<dbReference type="Gene3D" id="3.30.70.1430">
    <property type="entry name" value="Multidrug efflux transporter AcrB pore domain"/>
    <property type="match status" value="2"/>
</dbReference>
<dbReference type="EMBL" id="JAADJT010000021">
    <property type="protein sequence ID" value="NGZ88378.1"/>
    <property type="molecule type" value="Genomic_DNA"/>
</dbReference>
<feature type="transmembrane region" description="Helical" evidence="2">
    <location>
        <begin position="848"/>
        <end position="871"/>
    </location>
</feature>
<dbReference type="InterPro" id="IPR027463">
    <property type="entry name" value="AcrB_DN_DC_subdom"/>
</dbReference>
<dbReference type="InterPro" id="IPR001036">
    <property type="entry name" value="Acrflvin-R"/>
</dbReference>
<reference evidence="3 4" key="1">
    <citation type="submission" date="2020-01" db="EMBL/GenBank/DDBJ databases">
        <authorList>
            <person name="Lee S.D."/>
        </authorList>
    </citation>
    <scope>NUCLEOTIDE SEQUENCE [LARGE SCALE GENOMIC DNA]</scope>
    <source>
        <strain evidence="3 4">SAP-35</strain>
    </source>
</reference>
<feature type="transmembrane region" description="Helical" evidence="2">
    <location>
        <begin position="522"/>
        <end position="546"/>
    </location>
</feature>
<dbReference type="Gene3D" id="3.30.70.1440">
    <property type="entry name" value="Multidrug efflux transporter AcrB pore domain"/>
    <property type="match status" value="1"/>
</dbReference>
<dbReference type="PANTHER" id="PTHR32063:SF77">
    <property type="entry name" value="ACR FAMILY TRANSPORT PROTEIN"/>
    <property type="match status" value="1"/>
</dbReference>
<dbReference type="RefSeq" id="WP_166108495.1">
    <property type="nucleotide sequence ID" value="NZ_JAADJT010000021.1"/>
</dbReference>
<keyword evidence="2" id="KW-0472">Membrane</keyword>
<dbReference type="Proteomes" id="UP000666369">
    <property type="component" value="Unassembled WGS sequence"/>
</dbReference>
<dbReference type="PANTHER" id="PTHR32063">
    <property type="match status" value="1"/>
</dbReference>
<feature type="transmembrane region" description="Helical" evidence="2">
    <location>
        <begin position="466"/>
        <end position="484"/>
    </location>
</feature>
<evidence type="ECO:0000256" key="2">
    <source>
        <dbReference type="SAM" id="Phobius"/>
    </source>
</evidence>
<organism evidence="3 4">
    <name type="scientific">Duganella aceris</name>
    <dbReference type="NCBI Taxonomy" id="2703883"/>
    <lineage>
        <taxon>Bacteria</taxon>
        <taxon>Pseudomonadati</taxon>
        <taxon>Pseudomonadota</taxon>
        <taxon>Betaproteobacteria</taxon>
        <taxon>Burkholderiales</taxon>
        <taxon>Oxalobacteraceae</taxon>
        <taxon>Telluria group</taxon>
        <taxon>Duganella</taxon>
    </lineage>
</organism>
<feature type="transmembrane region" description="Helical" evidence="2">
    <location>
        <begin position="363"/>
        <end position="384"/>
    </location>
</feature>
<keyword evidence="4" id="KW-1185">Reference proteome</keyword>
<dbReference type="Pfam" id="PF00873">
    <property type="entry name" value="ACR_tran"/>
    <property type="match status" value="1"/>
</dbReference>
<dbReference type="SUPFAM" id="SSF82866">
    <property type="entry name" value="Multidrug efflux transporter AcrB transmembrane domain"/>
    <property type="match status" value="2"/>
</dbReference>
<dbReference type="SUPFAM" id="SSF82693">
    <property type="entry name" value="Multidrug efflux transporter AcrB pore domain, PN1, PN2, PC1 and PC2 subdomains"/>
    <property type="match status" value="3"/>
</dbReference>
<feature type="transmembrane region" description="Helical" evidence="2">
    <location>
        <begin position="908"/>
        <end position="931"/>
    </location>
</feature>
<dbReference type="Gene3D" id="1.20.1640.10">
    <property type="entry name" value="Multidrug efflux transporter AcrB transmembrane domain"/>
    <property type="match status" value="2"/>
</dbReference>
<feature type="region of interest" description="Disordered" evidence="1">
    <location>
        <begin position="1021"/>
        <end position="1044"/>
    </location>
</feature>
<sequence length="1044" mass="111679">MNFSSLSIKNPIPAIMLFALLTLAGFMAYKANPVQDFPDIELPIVTITATLDGSAPAQLETEVSRKLEDSVATLQGVKNIYTTVLDGVSTTTVEFILEKNISDAVNDVRDAVARVKADLPAELRDPTVTKASTAGRVILTFTAAAAKTNGEPMDNQELSWFVDNTVAKRLLAVPGVGAVKRVGGVYREIRVELDDARMAALRVSALDVSRQLRLVQKEAPGGRGDVSGAEQSVRTIGTVHTAAELAAMDLPLTDGRRVRLDQVATVSDTVSEPRAVALQDGKPVIGFEIFRTKGASEVAVAKGARAAIEELQQANQKVVLAQVIDNAFPVEENFTGSMELLYEGAALAVLVVFWFLRDWRATLVAAAALPLSVMPAFLGLYLFGYTLNTVTLLSLALVVGVLVDDAIVEIENIERHLRMGKTPMEAAMEAADEIGMAVIATTFALVAVFLPTAFMGGVPGLFFKQFGWTAVIAVLASLVVARLLTPMMAAYILKPAVHREEKDGVIMTRYIALMRWCLTHRWITAGAAAVFFVCSIMLVGLLPTGFVPAADRSQTQINLELPPGSTLAETSVVAERARQAAMQVKGIKAVFSSIGGGSSGDAFAPGAAAEARSAVLTLTTVHRTDRKESMADIEADIRHKLDAIPGARFKVGPADNGVKMQLVLRSEDPVALKETAQKVEREMRTLKGVGNVRSSASLVRPEIIVTPDFAKAADLGVTASAIGQTVRVATAGDYDTDLTKMNLPERQVPIRVKLPDAVRADLEAIGRLTVPGKNGPVLLATVATITMESGPAQINRLNRSRNVTLEVELGKRALGEVNDEARALPTMKNLPASVKIAELGDTQEMASLFASFGIAMLIGVLCIYCVLVLLFKDFMQPVTILAALPLSMGGAFVALLVTGQALSMPSMIGLIMLMGIVTKNSILLVDYAILARQQGMGRFEALVDACHKRSRPILMTTIAMGAGMMPLALGWGADPSFRSPMAIAVIGGLITSTLLSLLVIPPVFTLIDDLEHLPARLLRKLRRQPPAKSDDQGEPHELRNKRTA</sequence>
<proteinExistence type="predicted"/>
<feature type="transmembrane region" description="Helical" evidence="2">
    <location>
        <begin position="878"/>
        <end position="902"/>
    </location>
</feature>
<dbReference type="SUPFAM" id="SSF82714">
    <property type="entry name" value="Multidrug efflux transporter AcrB TolC docking domain, DN and DC subdomains"/>
    <property type="match status" value="2"/>
</dbReference>
<feature type="transmembrane region" description="Helical" evidence="2">
    <location>
        <begin position="390"/>
        <end position="413"/>
    </location>
</feature>
<accession>A0ABX0FV98</accession>
<protein>
    <submittedName>
        <fullName evidence="3">Efflux RND transporter permease subunit</fullName>
    </submittedName>
</protein>
<dbReference type="Gene3D" id="3.30.2090.10">
    <property type="entry name" value="Multidrug efflux transporter AcrB TolC docking domain, DN and DC subdomains"/>
    <property type="match status" value="2"/>
</dbReference>
<keyword evidence="2" id="KW-0812">Transmembrane</keyword>
<dbReference type="PRINTS" id="PR00702">
    <property type="entry name" value="ACRIFLAVINRP"/>
</dbReference>
<feature type="transmembrane region" description="Helical" evidence="2">
    <location>
        <begin position="952"/>
        <end position="971"/>
    </location>
</feature>
<feature type="compositionally biased region" description="Basic and acidic residues" evidence="1">
    <location>
        <begin position="1028"/>
        <end position="1044"/>
    </location>
</feature>
<evidence type="ECO:0000313" key="3">
    <source>
        <dbReference type="EMBL" id="NGZ88378.1"/>
    </source>
</evidence>
<comment type="caution">
    <text evidence="3">The sequence shown here is derived from an EMBL/GenBank/DDBJ whole genome shotgun (WGS) entry which is preliminary data.</text>
</comment>
<feature type="transmembrane region" description="Helical" evidence="2">
    <location>
        <begin position="340"/>
        <end position="356"/>
    </location>
</feature>
<evidence type="ECO:0000256" key="1">
    <source>
        <dbReference type="SAM" id="MobiDB-lite"/>
    </source>
</evidence>
<feature type="transmembrane region" description="Helical" evidence="2">
    <location>
        <begin position="434"/>
        <end position="454"/>
    </location>
</feature>
<name>A0ABX0FV98_9BURK</name>